<feature type="region of interest" description="Disordered" evidence="7">
    <location>
        <begin position="395"/>
        <end position="420"/>
    </location>
</feature>
<evidence type="ECO:0000256" key="2">
    <source>
        <dbReference type="ARBA" id="ARBA00022527"/>
    </source>
</evidence>
<keyword evidence="2" id="KW-0723">Serine/threonine-protein kinase</keyword>
<keyword evidence="4" id="KW-0547">Nucleotide-binding</keyword>
<evidence type="ECO:0000256" key="8">
    <source>
        <dbReference type="SAM" id="Phobius"/>
    </source>
</evidence>
<reference evidence="10" key="2">
    <citation type="submission" date="2020-09" db="EMBL/GenBank/DDBJ databases">
        <authorList>
            <person name="Sun Q."/>
            <person name="Zhou Y."/>
        </authorList>
    </citation>
    <scope>NUCLEOTIDE SEQUENCE</scope>
    <source>
        <strain evidence="10">CGMCC 4.5737</strain>
    </source>
</reference>
<dbReference type="SUPFAM" id="SSF56112">
    <property type="entry name" value="Protein kinase-like (PK-like)"/>
    <property type="match status" value="1"/>
</dbReference>
<feature type="transmembrane region" description="Helical" evidence="8">
    <location>
        <begin position="370"/>
        <end position="391"/>
    </location>
</feature>
<dbReference type="InterPro" id="IPR011009">
    <property type="entry name" value="Kinase-like_dom_sf"/>
</dbReference>
<evidence type="ECO:0000259" key="9">
    <source>
        <dbReference type="PROSITE" id="PS50011"/>
    </source>
</evidence>
<feature type="domain" description="Protein kinase" evidence="9">
    <location>
        <begin position="13"/>
        <end position="274"/>
    </location>
</feature>
<keyword evidence="11" id="KW-1185">Reference proteome</keyword>
<reference evidence="10" key="1">
    <citation type="journal article" date="2014" name="Int. J. Syst. Evol. Microbiol.">
        <title>Complete genome sequence of Corynebacterium casei LMG S-19264T (=DSM 44701T), isolated from a smear-ripened cheese.</title>
        <authorList>
            <consortium name="US DOE Joint Genome Institute (JGI-PGF)"/>
            <person name="Walter F."/>
            <person name="Albersmeier A."/>
            <person name="Kalinowski J."/>
            <person name="Ruckert C."/>
        </authorList>
    </citation>
    <scope>NUCLEOTIDE SEQUENCE</scope>
    <source>
        <strain evidence="10">CGMCC 4.5737</strain>
    </source>
</reference>
<dbReference type="Proteomes" id="UP000637578">
    <property type="component" value="Unassembled WGS sequence"/>
</dbReference>
<dbReference type="CDD" id="cd14014">
    <property type="entry name" value="STKc_PknB_like"/>
    <property type="match status" value="1"/>
</dbReference>
<proteinExistence type="predicted"/>
<evidence type="ECO:0000313" key="11">
    <source>
        <dbReference type="Proteomes" id="UP000637578"/>
    </source>
</evidence>
<dbReference type="Pfam" id="PF00069">
    <property type="entry name" value="Pkinase"/>
    <property type="match status" value="1"/>
</dbReference>
<evidence type="ECO:0000256" key="3">
    <source>
        <dbReference type="ARBA" id="ARBA00022679"/>
    </source>
</evidence>
<keyword evidence="3" id="KW-0808">Transferase</keyword>
<dbReference type="PROSITE" id="PS00108">
    <property type="entry name" value="PROTEIN_KINASE_ST"/>
    <property type="match status" value="1"/>
</dbReference>
<evidence type="ECO:0000256" key="5">
    <source>
        <dbReference type="ARBA" id="ARBA00022777"/>
    </source>
</evidence>
<keyword evidence="5" id="KW-0418">Kinase</keyword>
<keyword evidence="8" id="KW-1133">Transmembrane helix</keyword>
<keyword evidence="8" id="KW-0472">Membrane</keyword>
<evidence type="ECO:0000313" key="10">
    <source>
        <dbReference type="EMBL" id="GGM43752.1"/>
    </source>
</evidence>
<evidence type="ECO:0000256" key="4">
    <source>
        <dbReference type="ARBA" id="ARBA00022741"/>
    </source>
</evidence>
<evidence type="ECO:0000256" key="7">
    <source>
        <dbReference type="SAM" id="MobiDB-lite"/>
    </source>
</evidence>
<comment type="caution">
    <text evidence="10">The sequence shown here is derived from an EMBL/GenBank/DDBJ whole genome shotgun (WGS) entry which is preliminary data.</text>
</comment>
<name>A0A8J3CBM3_9PSEU</name>
<evidence type="ECO:0000256" key="1">
    <source>
        <dbReference type="ARBA" id="ARBA00012513"/>
    </source>
</evidence>
<feature type="compositionally biased region" description="Low complexity" evidence="7">
    <location>
        <begin position="279"/>
        <end position="292"/>
    </location>
</feature>
<dbReference type="AlphaFoldDB" id="A0A8J3CBM3"/>
<dbReference type="Gene3D" id="1.10.510.10">
    <property type="entry name" value="Transferase(Phosphotransferase) domain 1"/>
    <property type="match status" value="1"/>
</dbReference>
<feature type="region of interest" description="Disordered" evidence="7">
    <location>
        <begin position="279"/>
        <end position="360"/>
    </location>
</feature>
<keyword evidence="6" id="KW-0067">ATP-binding</keyword>
<dbReference type="InterPro" id="IPR008271">
    <property type="entry name" value="Ser/Thr_kinase_AS"/>
</dbReference>
<dbReference type="PANTHER" id="PTHR43289:SF6">
    <property type="entry name" value="SERINE_THREONINE-PROTEIN KINASE NEKL-3"/>
    <property type="match status" value="1"/>
</dbReference>
<dbReference type="PROSITE" id="PS50011">
    <property type="entry name" value="PROTEIN_KINASE_DOM"/>
    <property type="match status" value="1"/>
</dbReference>
<dbReference type="RefSeq" id="WP_189054995.1">
    <property type="nucleotide sequence ID" value="NZ_BMMK01000004.1"/>
</dbReference>
<dbReference type="Gene3D" id="3.30.200.20">
    <property type="entry name" value="Phosphorylase Kinase, domain 1"/>
    <property type="match status" value="1"/>
</dbReference>
<protein>
    <recommendedName>
        <fullName evidence="1">non-specific serine/threonine protein kinase</fullName>
        <ecNumber evidence="1">2.7.11.1</ecNumber>
    </recommendedName>
</protein>
<dbReference type="EMBL" id="BMMK01000004">
    <property type="protein sequence ID" value="GGM43752.1"/>
    <property type="molecule type" value="Genomic_DNA"/>
</dbReference>
<gene>
    <name evidence="10" type="ORF">GCM10012275_13410</name>
</gene>
<sequence>MSDDLTGRRLGHYRIDGVLGRGGMSVMYKATDVRLGRKVALKVIASHLTEDPEFRERFVDEARNTSAIDHSHVVPLYDFGEIDGLLYIAMRLVDGSDLASLIKDGPLAPARTLSLLGQVADALDMLHDRGLVHLDVKPANVLVTTRESAGEHVYMADFGLTRRGATGHRTRTGDFLGSPTYAAPEHLRGEPVDGRTDVYALACMLFACLTGRPPYRGKVPEVIQGHLVGEAPSATALVELPAGIDDVLRRGMAKEPAQRYGTGKELMAAARAALAQVSRPGVPAPGRRAGAGTQPVGPASRQGPQPGYPGPGYQQGPPQGRSPISAVPAMSSVPGNPGGPSGPSGEPMRIRPPMPVQSDAFRERDGAGRWLLPAIVGAVAIGVVAVLVALFSTSEGTEPDRGGTGATRTTEVTSSKHRPLPTVIRTVTRTS</sequence>
<keyword evidence="8" id="KW-0812">Transmembrane</keyword>
<dbReference type="SMART" id="SM00220">
    <property type="entry name" value="S_TKc"/>
    <property type="match status" value="1"/>
</dbReference>
<organism evidence="10 11">
    <name type="scientific">Longimycelium tulufanense</name>
    <dbReference type="NCBI Taxonomy" id="907463"/>
    <lineage>
        <taxon>Bacteria</taxon>
        <taxon>Bacillati</taxon>
        <taxon>Actinomycetota</taxon>
        <taxon>Actinomycetes</taxon>
        <taxon>Pseudonocardiales</taxon>
        <taxon>Pseudonocardiaceae</taxon>
        <taxon>Longimycelium</taxon>
    </lineage>
</organism>
<dbReference type="InterPro" id="IPR000719">
    <property type="entry name" value="Prot_kinase_dom"/>
</dbReference>
<evidence type="ECO:0000256" key="6">
    <source>
        <dbReference type="ARBA" id="ARBA00022840"/>
    </source>
</evidence>
<dbReference type="GO" id="GO:0004674">
    <property type="term" value="F:protein serine/threonine kinase activity"/>
    <property type="evidence" value="ECO:0007669"/>
    <property type="project" value="UniProtKB-KW"/>
</dbReference>
<dbReference type="EC" id="2.7.11.1" evidence="1"/>
<dbReference type="GO" id="GO:0005524">
    <property type="term" value="F:ATP binding"/>
    <property type="evidence" value="ECO:0007669"/>
    <property type="project" value="UniProtKB-KW"/>
</dbReference>
<accession>A0A8J3CBM3</accession>
<dbReference type="PANTHER" id="PTHR43289">
    <property type="entry name" value="MITOGEN-ACTIVATED PROTEIN KINASE KINASE KINASE 20-RELATED"/>
    <property type="match status" value="1"/>
</dbReference>